<comment type="similarity">
    <text evidence="4">Belongs to the class-I pyridoxal-phosphate-dependent aminotransferase family.</text>
</comment>
<dbReference type="EMBL" id="PEBI01000001">
    <property type="protein sequence ID" value="PJM73724.1"/>
    <property type="molecule type" value="Genomic_DNA"/>
</dbReference>
<dbReference type="RefSeq" id="WP_100509870.1">
    <property type="nucleotide sequence ID" value="NZ_PEBI01000001.1"/>
</dbReference>
<dbReference type="PANTHER" id="PTHR42832:SF3">
    <property type="entry name" value="L-GLUTAMINE--4-(METHYLSULFANYL)-2-OXOBUTANOATE AMINOTRANSFERASE"/>
    <property type="match status" value="1"/>
</dbReference>
<accession>A0A2M9HA88</accession>
<dbReference type="InterPro" id="IPR050881">
    <property type="entry name" value="LL-DAP_aminotransferase"/>
</dbReference>
<dbReference type="Gene3D" id="3.90.1150.10">
    <property type="entry name" value="Aspartate Aminotransferase, domain 1"/>
    <property type="match status" value="1"/>
</dbReference>
<evidence type="ECO:0000313" key="7">
    <source>
        <dbReference type="Proteomes" id="UP000229095"/>
    </source>
</evidence>
<gene>
    <name evidence="6" type="ORF">CS006_00605</name>
</gene>
<keyword evidence="2 4" id="KW-0032">Aminotransferase</keyword>
<evidence type="ECO:0000259" key="5">
    <source>
        <dbReference type="Pfam" id="PF00155"/>
    </source>
</evidence>
<organism evidence="6 7">
    <name type="scientific">Bifidobacterium primatium</name>
    <dbReference type="NCBI Taxonomy" id="2045438"/>
    <lineage>
        <taxon>Bacteria</taxon>
        <taxon>Bacillati</taxon>
        <taxon>Actinomycetota</taxon>
        <taxon>Actinomycetes</taxon>
        <taxon>Bifidobacteriales</taxon>
        <taxon>Bifidobacteriaceae</taxon>
        <taxon>Bifidobacterium</taxon>
    </lineage>
</organism>
<comment type="cofactor">
    <cofactor evidence="1 4">
        <name>pyridoxal 5'-phosphate</name>
        <dbReference type="ChEBI" id="CHEBI:597326"/>
    </cofactor>
</comment>
<dbReference type="InterPro" id="IPR015421">
    <property type="entry name" value="PyrdxlP-dep_Trfase_major"/>
</dbReference>
<proteinExistence type="inferred from homology"/>
<dbReference type="SUPFAM" id="SSF53383">
    <property type="entry name" value="PLP-dependent transferases"/>
    <property type="match status" value="1"/>
</dbReference>
<dbReference type="EC" id="2.6.1.-" evidence="4"/>
<dbReference type="CDD" id="cd00609">
    <property type="entry name" value="AAT_like"/>
    <property type="match status" value="1"/>
</dbReference>
<evidence type="ECO:0000313" key="6">
    <source>
        <dbReference type="EMBL" id="PJM73724.1"/>
    </source>
</evidence>
<dbReference type="Pfam" id="PF00155">
    <property type="entry name" value="Aminotran_1_2"/>
    <property type="match status" value="1"/>
</dbReference>
<name>A0A2M9HA88_9BIFI</name>
<feature type="domain" description="Aminotransferase class I/classII large" evidence="5">
    <location>
        <begin position="43"/>
        <end position="397"/>
    </location>
</feature>
<dbReference type="Gene3D" id="3.40.640.10">
    <property type="entry name" value="Type I PLP-dependent aspartate aminotransferase-like (Major domain)"/>
    <property type="match status" value="1"/>
</dbReference>
<keyword evidence="7" id="KW-1185">Reference proteome</keyword>
<dbReference type="GO" id="GO:0008483">
    <property type="term" value="F:transaminase activity"/>
    <property type="evidence" value="ECO:0007669"/>
    <property type="project" value="UniProtKB-KW"/>
</dbReference>
<dbReference type="PANTHER" id="PTHR42832">
    <property type="entry name" value="AMINO ACID AMINOTRANSFERASE"/>
    <property type="match status" value="1"/>
</dbReference>
<comment type="caution">
    <text evidence="6">The sequence shown here is derived from an EMBL/GenBank/DDBJ whole genome shotgun (WGS) entry which is preliminary data.</text>
</comment>
<dbReference type="InterPro" id="IPR015424">
    <property type="entry name" value="PyrdxlP-dep_Trfase"/>
</dbReference>
<dbReference type="OrthoDB" id="9763453at2"/>
<evidence type="ECO:0000256" key="4">
    <source>
        <dbReference type="RuleBase" id="RU000481"/>
    </source>
</evidence>
<dbReference type="GO" id="GO:0030170">
    <property type="term" value="F:pyridoxal phosphate binding"/>
    <property type="evidence" value="ECO:0007669"/>
    <property type="project" value="InterPro"/>
</dbReference>
<reference evidence="6 7" key="1">
    <citation type="submission" date="2017-10" db="EMBL/GenBank/DDBJ databases">
        <title>Draft genome sequences of strains TRE 1, TRE 9, TRE H and TRI 7, isolated from tamarins, belonging to four potential novel Bifidobacterium species.</title>
        <authorList>
            <person name="Mattarelli P."/>
            <person name="Modesto M."/>
            <person name="Puglisi E."/>
            <person name="Morelli L."/>
            <person name="Spezio C."/>
            <person name="Bonetti A."/>
            <person name="Sandri C."/>
        </authorList>
    </citation>
    <scope>NUCLEOTIDE SEQUENCE [LARGE SCALE GENOMIC DNA]</scope>
    <source>
        <strain evidence="7">TRE1</strain>
    </source>
</reference>
<evidence type="ECO:0000256" key="3">
    <source>
        <dbReference type="ARBA" id="ARBA00022679"/>
    </source>
</evidence>
<dbReference type="AlphaFoldDB" id="A0A2M9HA88"/>
<dbReference type="PROSITE" id="PS00105">
    <property type="entry name" value="AA_TRANSFER_CLASS_1"/>
    <property type="match status" value="1"/>
</dbReference>
<dbReference type="InterPro" id="IPR004838">
    <property type="entry name" value="NHTrfase_class1_PyrdxlP-BS"/>
</dbReference>
<dbReference type="Proteomes" id="UP000229095">
    <property type="component" value="Unassembled WGS sequence"/>
</dbReference>
<keyword evidence="3 4" id="KW-0808">Transferase</keyword>
<sequence length="402" mass="43382">MLAADSTVRSCPVPFAPIAESIPPNVFAVTDQKVARAVASGADVIDLAKGNPDAYPAAFIRDAAKQAVDDPANARYTPFDGKPAFLQAAAEWYRNVHGVELDWPTQLFAVEGAVDGLAGLYAILIGCGDAVAFVDPYYPSYHCMAVMHGAEEILLPALADHDFLPDLDVVPVETWDRVKMLVLNYPNNPTGAQASPEFLRRAVELAHEHRFVIVHDYAYTGLGVGGPDAQQHSILEIPGALDVAVEVCSLSKMYAMAGWRAGFVAGNEAVVSRLKLYHYQMGSMITGSIQDAGIVALQSDQSCVVELAERYAARRRIVAEGLREAGLDVFDSAGGIYVWARVPRDGDWNGERLADHLLDHAAVAVLPGTCFGRVGGDYIRLSLLKSEPELVEAVRRIKAALR</sequence>
<protein>
    <recommendedName>
        <fullName evidence="4">Aminotransferase</fullName>
        <ecNumber evidence="4">2.6.1.-</ecNumber>
    </recommendedName>
</protein>
<evidence type="ECO:0000256" key="2">
    <source>
        <dbReference type="ARBA" id="ARBA00022576"/>
    </source>
</evidence>
<evidence type="ECO:0000256" key="1">
    <source>
        <dbReference type="ARBA" id="ARBA00001933"/>
    </source>
</evidence>
<dbReference type="InterPro" id="IPR004839">
    <property type="entry name" value="Aminotransferase_I/II_large"/>
</dbReference>
<dbReference type="InterPro" id="IPR015422">
    <property type="entry name" value="PyrdxlP-dep_Trfase_small"/>
</dbReference>